<dbReference type="SMART" id="SM00382">
    <property type="entry name" value="AAA"/>
    <property type="match status" value="1"/>
</dbReference>
<sequence>MTKRTIEHILDELRRGRRPLLADKPAESDASRYDCPRCKDQGGYLIRQNGLEVWTMCSCMAERKVKRMLSASEITHAFRQLGFKEFRTEGKPQAIKDAFECAKEYVADYEQIKGNRKNSIALLGQPGSGKTHLLTAAANELMKTRHVPVIYFPFVEGFTDLKNDFALLEQKLSRMKQADVLFIDDLFKPVNGKPRATDWQLEQMYSVLNYRYLNHKPILLSSELTIETLVRVDEALGTRIYEMCSDYLVIIKGAAYELNHRLEGVR</sequence>
<name>A0A6H0WHP5_9BACI</name>
<dbReference type="CDD" id="cd00009">
    <property type="entry name" value="AAA"/>
    <property type="match status" value="1"/>
</dbReference>
<proteinExistence type="predicted"/>
<evidence type="ECO:0000313" key="3">
    <source>
        <dbReference type="Proteomes" id="UP000501914"/>
    </source>
</evidence>
<dbReference type="FunFam" id="3.40.50.300:FF:002497">
    <property type="entry name" value="DNA replication protein"/>
    <property type="match status" value="1"/>
</dbReference>
<dbReference type="GO" id="GO:0006260">
    <property type="term" value="P:DNA replication"/>
    <property type="evidence" value="ECO:0007669"/>
    <property type="project" value="TreeGrafter"/>
</dbReference>
<evidence type="ECO:0000313" key="2">
    <source>
        <dbReference type="EMBL" id="QIW79479.1"/>
    </source>
</evidence>
<dbReference type="AlphaFoldDB" id="A0A6H0WHP5"/>
<dbReference type="InterPro" id="IPR013317">
    <property type="entry name" value="DnaA_dom"/>
</dbReference>
<dbReference type="Proteomes" id="UP000501914">
    <property type="component" value="Chromosome"/>
</dbReference>
<dbReference type="KEGG" id="bteq:G4P54_06580"/>
<dbReference type="GO" id="GO:0005524">
    <property type="term" value="F:ATP binding"/>
    <property type="evidence" value="ECO:0007669"/>
    <property type="project" value="UniProtKB-KW"/>
</dbReference>
<dbReference type="NCBIfam" id="NF005378">
    <property type="entry name" value="PRK06921.1"/>
    <property type="match status" value="1"/>
</dbReference>
<dbReference type="InterPro" id="IPR027417">
    <property type="entry name" value="P-loop_NTPase"/>
</dbReference>
<dbReference type="PANTHER" id="PTHR30050">
    <property type="entry name" value="CHROMOSOMAL REPLICATION INITIATOR PROTEIN DNAA"/>
    <property type="match status" value="1"/>
</dbReference>
<dbReference type="Pfam" id="PF00308">
    <property type="entry name" value="Bac_DnaA"/>
    <property type="match status" value="1"/>
</dbReference>
<keyword evidence="2" id="KW-0067">ATP-binding</keyword>
<dbReference type="RefSeq" id="WP_167872154.1">
    <property type="nucleotide sequence ID" value="NZ_CP048852.1"/>
</dbReference>
<reference evidence="2 3" key="1">
    <citation type="submission" date="2020-02" db="EMBL/GenBank/DDBJ databases">
        <title>Genome sequencing, annotation and comparative genomic analysis of Bacillus tequilensis EA-CB0015, an effective biological control agent against Pseudocercospora fijiensis in banana plants.</title>
        <authorList>
            <person name="Cuellar-Gaviria T.Z."/>
            <person name="Ju K.-S."/>
            <person name="Villegas-Escobar V."/>
        </authorList>
    </citation>
    <scope>NUCLEOTIDE SEQUENCE [LARGE SCALE GENOMIC DNA]</scope>
    <source>
        <strain evidence="2 3">EA-CB0015</strain>
    </source>
</reference>
<dbReference type="Gene3D" id="3.40.50.300">
    <property type="entry name" value="P-loop containing nucleotide triphosphate hydrolases"/>
    <property type="match status" value="1"/>
</dbReference>
<keyword evidence="2" id="KW-0547">Nucleotide-binding</keyword>
<dbReference type="InterPro" id="IPR003593">
    <property type="entry name" value="AAA+_ATPase"/>
</dbReference>
<feature type="domain" description="AAA+ ATPase" evidence="1">
    <location>
        <begin position="116"/>
        <end position="242"/>
    </location>
</feature>
<dbReference type="PANTHER" id="PTHR30050:SF10">
    <property type="entry name" value="PHAGE-LIKE ELEMENT PBSX PROTEIN XKDC"/>
    <property type="match status" value="1"/>
</dbReference>
<organism evidence="2 3">
    <name type="scientific">Bacillus tequilensis</name>
    <dbReference type="NCBI Taxonomy" id="227866"/>
    <lineage>
        <taxon>Bacteria</taxon>
        <taxon>Bacillati</taxon>
        <taxon>Bacillota</taxon>
        <taxon>Bacilli</taxon>
        <taxon>Bacillales</taxon>
        <taxon>Bacillaceae</taxon>
        <taxon>Bacillus</taxon>
    </lineage>
</organism>
<protein>
    <submittedName>
        <fullName evidence="2">ATP-binding protein</fullName>
    </submittedName>
</protein>
<dbReference type="EMBL" id="CP048852">
    <property type="protein sequence ID" value="QIW79479.1"/>
    <property type="molecule type" value="Genomic_DNA"/>
</dbReference>
<accession>A0A6H0WHP5</accession>
<keyword evidence="3" id="KW-1185">Reference proteome</keyword>
<dbReference type="SUPFAM" id="SSF52540">
    <property type="entry name" value="P-loop containing nucleoside triphosphate hydrolases"/>
    <property type="match status" value="1"/>
</dbReference>
<evidence type="ECO:0000259" key="1">
    <source>
        <dbReference type="SMART" id="SM00382"/>
    </source>
</evidence>
<gene>
    <name evidence="2" type="ORF">G4P54_06580</name>
</gene>